<dbReference type="PANTHER" id="PTHR10587">
    <property type="entry name" value="GLYCOSYL TRANSFERASE-RELATED"/>
    <property type="match status" value="1"/>
</dbReference>
<dbReference type="SUPFAM" id="SSF88713">
    <property type="entry name" value="Glycoside hydrolase/deacetylase"/>
    <property type="match status" value="1"/>
</dbReference>
<evidence type="ECO:0000256" key="1">
    <source>
        <dbReference type="SAM" id="MobiDB-lite"/>
    </source>
</evidence>
<gene>
    <name evidence="3" type="ORF">IDH44_08535</name>
</gene>
<dbReference type="EMBL" id="JACXIZ010000014">
    <property type="protein sequence ID" value="MBD2845237.1"/>
    <property type="molecule type" value="Genomic_DNA"/>
</dbReference>
<dbReference type="Pfam" id="PF01522">
    <property type="entry name" value="Polysacc_deac_1"/>
    <property type="match status" value="1"/>
</dbReference>
<feature type="region of interest" description="Disordered" evidence="1">
    <location>
        <begin position="268"/>
        <end position="289"/>
    </location>
</feature>
<dbReference type="InterPro" id="IPR011330">
    <property type="entry name" value="Glyco_hydro/deAcase_b/a-brl"/>
</dbReference>
<evidence type="ECO:0000313" key="4">
    <source>
        <dbReference type="Proteomes" id="UP000621560"/>
    </source>
</evidence>
<dbReference type="InterPro" id="IPR050248">
    <property type="entry name" value="Polysacc_deacetylase_ArnD"/>
</dbReference>
<dbReference type="Proteomes" id="UP000621560">
    <property type="component" value="Unassembled WGS sequence"/>
</dbReference>
<dbReference type="PANTHER" id="PTHR10587:SF80">
    <property type="entry name" value="CHITOOLIGOSACCHARIDE DEACETYLASE"/>
    <property type="match status" value="1"/>
</dbReference>
<reference evidence="3" key="1">
    <citation type="submission" date="2020-09" db="EMBL/GenBank/DDBJ databases">
        <title>A novel bacterium of genus Paenibacillus, isolated from South China Sea.</title>
        <authorList>
            <person name="Huang H."/>
            <person name="Mo K."/>
            <person name="Hu Y."/>
        </authorList>
    </citation>
    <scope>NUCLEOTIDE SEQUENCE</scope>
    <source>
        <strain evidence="3">IB182496</strain>
    </source>
</reference>
<keyword evidence="4" id="KW-1185">Reference proteome</keyword>
<feature type="compositionally biased region" description="Basic and acidic residues" evidence="1">
    <location>
        <begin position="276"/>
        <end position="289"/>
    </location>
</feature>
<dbReference type="GO" id="GO:0016810">
    <property type="term" value="F:hydrolase activity, acting on carbon-nitrogen (but not peptide) bonds"/>
    <property type="evidence" value="ECO:0007669"/>
    <property type="project" value="InterPro"/>
</dbReference>
<sequence length="289" mass="32101">MRAEASAASLYEQIQAEAGKRRVAPIDARVDRVWKAIPGYNGLEVDIERTYRLAAQRPPQEPITYLYREIPAKITLESLGAYPVYRGNPAKPMVGLMINVAWGNAYVEPMLQVLRDEGVRATFFFDGSWLAKNPELGKRIQAGGHELSNHAYTHPAMSRLDRSSARSQITRTEDVLKQTFGETNNRWFAPPSGDYNQQTVEVARESGLQTVLWTLDTVDWQNPSAVSVVEKIERRVEAGTLILMHPTKASSGALRGMIAAIREKGLAPGSVGETLSPERIDPVEGKLQF</sequence>
<evidence type="ECO:0000313" key="3">
    <source>
        <dbReference type="EMBL" id="MBD2845237.1"/>
    </source>
</evidence>
<dbReference type="GO" id="GO:0005975">
    <property type="term" value="P:carbohydrate metabolic process"/>
    <property type="evidence" value="ECO:0007669"/>
    <property type="project" value="InterPro"/>
</dbReference>
<dbReference type="PROSITE" id="PS51677">
    <property type="entry name" value="NODB"/>
    <property type="match status" value="1"/>
</dbReference>
<evidence type="ECO:0000259" key="2">
    <source>
        <dbReference type="PROSITE" id="PS51677"/>
    </source>
</evidence>
<proteinExistence type="predicted"/>
<accession>A0A927GS11</accession>
<feature type="domain" description="NodB homology" evidence="2">
    <location>
        <begin position="92"/>
        <end position="269"/>
    </location>
</feature>
<dbReference type="GO" id="GO:0016020">
    <property type="term" value="C:membrane"/>
    <property type="evidence" value="ECO:0007669"/>
    <property type="project" value="TreeGrafter"/>
</dbReference>
<name>A0A927GS11_9BACL</name>
<dbReference type="AlphaFoldDB" id="A0A927GS11"/>
<comment type="caution">
    <text evidence="3">The sequence shown here is derived from an EMBL/GenBank/DDBJ whole genome shotgun (WGS) entry which is preliminary data.</text>
</comment>
<dbReference type="Gene3D" id="3.20.20.370">
    <property type="entry name" value="Glycoside hydrolase/deacetylase"/>
    <property type="match status" value="1"/>
</dbReference>
<protein>
    <submittedName>
        <fullName evidence="3">Polysaccharide deacetylase family protein</fullName>
    </submittedName>
</protein>
<organism evidence="3 4">
    <name type="scientific">Paenibacillus sabuli</name>
    <dbReference type="NCBI Taxonomy" id="2772509"/>
    <lineage>
        <taxon>Bacteria</taxon>
        <taxon>Bacillati</taxon>
        <taxon>Bacillota</taxon>
        <taxon>Bacilli</taxon>
        <taxon>Bacillales</taxon>
        <taxon>Paenibacillaceae</taxon>
        <taxon>Paenibacillus</taxon>
    </lineage>
</organism>
<dbReference type="InterPro" id="IPR002509">
    <property type="entry name" value="NODB_dom"/>
</dbReference>